<keyword evidence="1" id="KW-1133">Transmembrane helix</keyword>
<evidence type="ECO:0000256" key="1">
    <source>
        <dbReference type="SAM" id="Phobius"/>
    </source>
</evidence>
<feature type="transmembrane region" description="Helical" evidence="1">
    <location>
        <begin position="192"/>
        <end position="213"/>
    </location>
</feature>
<evidence type="ECO:0000313" key="2">
    <source>
        <dbReference type="EMBL" id="KAK5779794.1"/>
    </source>
</evidence>
<comment type="caution">
    <text evidence="2">The sequence shown here is derived from an EMBL/GenBank/DDBJ whole genome shotgun (WGS) entry which is preliminary data.</text>
</comment>
<proteinExistence type="predicted"/>
<keyword evidence="1" id="KW-0812">Transmembrane</keyword>
<dbReference type="EMBL" id="JAWIZZ010000046">
    <property type="protein sequence ID" value="KAK5779794.1"/>
    <property type="molecule type" value="Genomic_DNA"/>
</dbReference>
<dbReference type="InterPro" id="IPR022757">
    <property type="entry name" value="Gsf2"/>
</dbReference>
<reference evidence="3" key="1">
    <citation type="submission" date="2023-07" db="EMBL/GenBank/DDBJ databases">
        <title>A draft genome of Kazachstania heterogenica Y-27499.</title>
        <authorList>
            <person name="Donic C."/>
            <person name="Kralova J.S."/>
            <person name="Fidel L."/>
            <person name="Ben-Dor S."/>
            <person name="Jung S."/>
        </authorList>
    </citation>
    <scope>NUCLEOTIDE SEQUENCE [LARGE SCALE GENOMIC DNA]</scope>
    <source>
        <strain evidence="3">Y27499</strain>
    </source>
</reference>
<dbReference type="Pfam" id="PF11055">
    <property type="entry name" value="Gsf2"/>
    <property type="match status" value="1"/>
</dbReference>
<protein>
    <submittedName>
        <fullName evidence="2">Uncharacterized protein</fullName>
    </submittedName>
</protein>
<dbReference type="AlphaFoldDB" id="A0AAN7W2C8"/>
<dbReference type="Proteomes" id="UP001306508">
    <property type="component" value="Unassembled WGS sequence"/>
</dbReference>
<organism evidence="2 3">
    <name type="scientific">Arxiozyma heterogenica</name>
    <dbReference type="NCBI Taxonomy" id="278026"/>
    <lineage>
        <taxon>Eukaryota</taxon>
        <taxon>Fungi</taxon>
        <taxon>Dikarya</taxon>
        <taxon>Ascomycota</taxon>
        <taxon>Saccharomycotina</taxon>
        <taxon>Saccharomycetes</taxon>
        <taxon>Saccharomycetales</taxon>
        <taxon>Saccharomycetaceae</taxon>
        <taxon>Arxiozyma</taxon>
    </lineage>
</organism>
<gene>
    <name evidence="2" type="ORF">RI543_002917</name>
</gene>
<accession>A0AAN7W2C8</accession>
<sequence>MEVYVRLCDDGDRDYAFQISKDDTISTKIKHIFNSNVSQFKDPNIKFTLSDIIVTRPTIFHNYEPTSYCKSTHPGYLTEGGCLLFHYDAADKQYLEPLDEDKPLFEQLWPGQLIVPQWDYNTTSVGIIGATLLLWLYTDLPDCISPTPGICLTNQLSRLLIPIIEDYFGNHQMGSKLREEIQVNYSSVPAQWTFFFLHVLKIAIIVLFTRLGVINPLTFNPIKLFKLRNFDLANRSNDMKITLKRLGWIGSNRASYDQYQQNFHSYMVKKYGGTVPLYKAGLLKIAAKPGISLNKGEGFQSPLNERFTGSTFKEITKSGKFILSEEYFIELENVLKAEVENANGDIGLMNELVQRFRRFGLYEPSDKLKELVRKRKEISIEQSRIDDDLAKVKATEDTASKKKNE</sequence>
<keyword evidence="1" id="KW-0472">Membrane</keyword>
<keyword evidence="3" id="KW-1185">Reference proteome</keyword>
<evidence type="ECO:0000313" key="3">
    <source>
        <dbReference type="Proteomes" id="UP001306508"/>
    </source>
</evidence>
<name>A0AAN7W2C8_9SACH</name>